<evidence type="ECO:0000256" key="2">
    <source>
        <dbReference type="SAM" id="MobiDB-lite"/>
    </source>
</evidence>
<feature type="coiled-coil region" evidence="1">
    <location>
        <begin position="231"/>
        <end position="279"/>
    </location>
</feature>
<feature type="compositionally biased region" description="Polar residues" evidence="2">
    <location>
        <begin position="58"/>
        <end position="74"/>
    </location>
</feature>
<feature type="region of interest" description="Disordered" evidence="2">
    <location>
        <begin position="42"/>
        <end position="74"/>
    </location>
</feature>
<evidence type="ECO:0000313" key="4">
    <source>
        <dbReference type="Proteomes" id="UP000008076"/>
    </source>
</evidence>
<evidence type="ECO:0000256" key="1">
    <source>
        <dbReference type="SAM" id="Coils"/>
    </source>
</evidence>
<dbReference type="OrthoDB" id="10543461at2759"/>
<gene>
    <name evidence="3" type="ORF">EDI_265950</name>
</gene>
<dbReference type="GeneID" id="5880756"/>
<dbReference type="OMA" id="QLETKHY"/>
<dbReference type="VEuPathDB" id="AmoebaDB:EDI_265950"/>
<accession>B0EBV5</accession>
<dbReference type="KEGG" id="edi:EDI_265950"/>
<evidence type="ECO:0000313" key="3">
    <source>
        <dbReference type="EMBL" id="EDR28000.1"/>
    </source>
</evidence>
<proteinExistence type="predicted"/>
<dbReference type="Proteomes" id="UP000008076">
    <property type="component" value="Unassembled WGS sequence"/>
</dbReference>
<keyword evidence="1" id="KW-0175">Coiled coil</keyword>
<dbReference type="AlphaFoldDB" id="B0EBV5"/>
<dbReference type="eggNOG" id="ENOG502R96K">
    <property type="taxonomic scope" value="Eukaryota"/>
</dbReference>
<organism evidence="4">
    <name type="scientific">Entamoeba dispar (strain ATCC PRA-260 / SAW760)</name>
    <dbReference type="NCBI Taxonomy" id="370354"/>
    <lineage>
        <taxon>Eukaryota</taxon>
        <taxon>Amoebozoa</taxon>
        <taxon>Evosea</taxon>
        <taxon>Archamoebae</taxon>
        <taxon>Mastigamoebida</taxon>
        <taxon>Entamoebidae</taxon>
        <taxon>Entamoeba</taxon>
    </lineage>
</organism>
<keyword evidence="4" id="KW-1185">Reference proteome</keyword>
<feature type="compositionally biased region" description="Basic and acidic residues" evidence="2">
    <location>
        <begin position="43"/>
        <end position="57"/>
    </location>
</feature>
<dbReference type="EMBL" id="DS548638">
    <property type="protein sequence ID" value="EDR28000.1"/>
    <property type="molecule type" value="Genomic_DNA"/>
</dbReference>
<dbReference type="RefSeq" id="XP_001735795.1">
    <property type="nucleotide sequence ID" value="XM_001735743.1"/>
</dbReference>
<protein>
    <submittedName>
        <fullName evidence="3">Uncharacterized protein</fullName>
    </submittedName>
</protein>
<reference evidence="4" key="1">
    <citation type="submission" date="2007-12" db="EMBL/GenBank/DDBJ databases">
        <title>Annotation of Entamoeba dispar SAW760.</title>
        <authorList>
            <person name="Lorenzi H."/>
            <person name="Inman J."/>
            <person name="Schobel S."/>
            <person name="Amedeo P."/>
            <person name="Caler E."/>
        </authorList>
    </citation>
    <scope>NUCLEOTIDE SEQUENCE [LARGE SCALE GENOMIC DNA]</scope>
    <source>
        <strain evidence="4">ATCC PRA-260 / SAW760</strain>
    </source>
</reference>
<sequence>METLIAKYGKEIAKETIEDVFQRCNGNLDDCQQQIDEMLTTKIGERTEKQEEKKDKTPFTSSYHTTQQNPSNTQSVFNLNQLETKHYDINSQAFQIKRPTTPKTQPINSSILPKFFNTPNQEINQSKPIQPIQSKPIQPILQKPTILQKPILPILPKTTPIYSTPTIQPYSTPTIQPYSTPTIQPYSTPTINNIKKPIKEESEYLIEQSNSVIKSKKELTPKVIEKRTETTVQTRDNKKEEEKEIERLKEENKIMKKMIQEQRIEIKQLKEKTEESNQLIRQILQILSK</sequence>
<name>B0EBV5_ENTDS</name>